<keyword evidence="3" id="KW-1185">Reference proteome</keyword>
<evidence type="ECO:0008006" key="4">
    <source>
        <dbReference type="Google" id="ProtNLM"/>
    </source>
</evidence>
<name>A0A8J3GHQ8_9HYPH</name>
<comment type="caution">
    <text evidence="2">The sequence shown here is derived from an EMBL/GenBank/DDBJ whole genome shotgun (WGS) entry which is preliminary data.</text>
</comment>
<feature type="transmembrane region" description="Helical" evidence="1">
    <location>
        <begin position="83"/>
        <end position="101"/>
    </location>
</feature>
<evidence type="ECO:0000313" key="3">
    <source>
        <dbReference type="Proteomes" id="UP000641137"/>
    </source>
</evidence>
<dbReference type="RefSeq" id="WP_189489873.1">
    <property type="nucleotide sequence ID" value="NZ_BMZO01000006.1"/>
</dbReference>
<keyword evidence="1" id="KW-0812">Transmembrane</keyword>
<protein>
    <recommendedName>
        <fullName evidence="4">Phage holin family protein</fullName>
    </recommendedName>
</protein>
<sequence>MSVEPRDQKSVPDLLSGLLREATELFRTETRLIRSELSDKMTQLQVGGGSIAAGAICLLVALIVLAQALVIALTNVLDIDGGWAALMVGAVIAIIGVILLAKGKKELEPTNLVPERSVEQLRKDTTMVKEQSR</sequence>
<proteinExistence type="predicted"/>
<reference evidence="2" key="1">
    <citation type="journal article" date="2014" name="Int. J. Syst. Evol. Microbiol.">
        <title>Complete genome sequence of Corynebacterium casei LMG S-19264T (=DSM 44701T), isolated from a smear-ripened cheese.</title>
        <authorList>
            <consortium name="US DOE Joint Genome Institute (JGI-PGF)"/>
            <person name="Walter F."/>
            <person name="Albersmeier A."/>
            <person name="Kalinowski J."/>
            <person name="Ruckert C."/>
        </authorList>
    </citation>
    <scope>NUCLEOTIDE SEQUENCE</scope>
    <source>
        <strain evidence="2">KCTC 42097</strain>
    </source>
</reference>
<dbReference type="InterPro" id="IPR009937">
    <property type="entry name" value="Phage_holin_3_6"/>
</dbReference>
<dbReference type="Proteomes" id="UP000641137">
    <property type="component" value="Unassembled WGS sequence"/>
</dbReference>
<organism evidence="2 3">
    <name type="scientific">Limoniibacter endophyticus</name>
    <dbReference type="NCBI Taxonomy" id="1565040"/>
    <lineage>
        <taxon>Bacteria</taxon>
        <taxon>Pseudomonadati</taxon>
        <taxon>Pseudomonadota</taxon>
        <taxon>Alphaproteobacteria</taxon>
        <taxon>Hyphomicrobiales</taxon>
        <taxon>Bartonellaceae</taxon>
        <taxon>Limoniibacter</taxon>
    </lineage>
</organism>
<keyword evidence="1" id="KW-0472">Membrane</keyword>
<evidence type="ECO:0000313" key="2">
    <source>
        <dbReference type="EMBL" id="GHC72418.1"/>
    </source>
</evidence>
<gene>
    <name evidence="2" type="ORF">GCM10010136_20110</name>
</gene>
<reference evidence="2" key="2">
    <citation type="submission" date="2020-09" db="EMBL/GenBank/DDBJ databases">
        <authorList>
            <person name="Sun Q."/>
            <person name="Kim S."/>
        </authorList>
    </citation>
    <scope>NUCLEOTIDE SEQUENCE</scope>
    <source>
        <strain evidence="2">KCTC 42097</strain>
    </source>
</reference>
<feature type="transmembrane region" description="Helical" evidence="1">
    <location>
        <begin position="51"/>
        <end position="77"/>
    </location>
</feature>
<evidence type="ECO:0000256" key="1">
    <source>
        <dbReference type="SAM" id="Phobius"/>
    </source>
</evidence>
<dbReference type="Pfam" id="PF07332">
    <property type="entry name" value="Phage_holin_3_6"/>
    <property type="match status" value="1"/>
</dbReference>
<accession>A0A8J3GHQ8</accession>
<dbReference type="EMBL" id="BMZO01000006">
    <property type="protein sequence ID" value="GHC72418.1"/>
    <property type="molecule type" value="Genomic_DNA"/>
</dbReference>
<keyword evidence="1" id="KW-1133">Transmembrane helix</keyword>
<dbReference type="AlphaFoldDB" id="A0A8J3GHQ8"/>